<dbReference type="SUPFAM" id="SSF52047">
    <property type="entry name" value="RNI-like"/>
    <property type="match status" value="1"/>
</dbReference>
<evidence type="ECO:0000313" key="2">
    <source>
        <dbReference type="EMBL" id="KAF6753765.1"/>
    </source>
</evidence>
<proteinExistence type="predicted"/>
<protein>
    <submittedName>
        <fullName evidence="2">Uncharacterized protein</fullName>
    </submittedName>
</protein>
<dbReference type="EMBL" id="JACGCI010000038">
    <property type="protein sequence ID" value="KAF6753765.1"/>
    <property type="molecule type" value="Genomic_DNA"/>
</dbReference>
<sequence>MRLDRLPQLKTPPSKSPPSSPRPHFTPTLSCLQKMPSSIPIEIIYLFIEASRDCMPTLLQFALVSKECMVESRKYAFERVKLGHRPASPGFNFNCRQIKELYALMTANIALGTYIRHLDLGIFRCLCLDKNHVSHELSSILLRLPAIASLSLSRSGRGCLPGQYDWKVWPSPFKASIERCCSSPTITTLHFGNFYNFPHDLLTLPRNLEALSLGRVDGVAESPDELRRPVNQRQSLKTLSIAGGWPVVASCVLVAPQEFSSIIKLGWHVSKQEDVSALGRVVREIPRSKSLQELSIQLSVELIPSAEGSLESLPQVKKLVVTSNAMADFQPAYMPRPPPSAHLFLAGQLLQAQRELEVFLFKCTVCPQIDIGNTGFAIPPDIQQRCDGWKSLDELLSGLRKPPTIICHFTAFWIPSSRVHATDDLKAAFKDRLMQEAQNALCQSVEAGRITIVLDETEG</sequence>
<evidence type="ECO:0000256" key="1">
    <source>
        <dbReference type="SAM" id="MobiDB-lite"/>
    </source>
</evidence>
<comment type="caution">
    <text evidence="2">The sequence shown here is derived from an EMBL/GenBank/DDBJ whole genome shotgun (WGS) entry which is preliminary data.</text>
</comment>
<dbReference type="OrthoDB" id="10277339at2759"/>
<keyword evidence="3" id="KW-1185">Reference proteome</keyword>
<organism evidence="2 3">
    <name type="scientific">Ephemerocybe angulata</name>
    <dbReference type="NCBI Taxonomy" id="980116"/>
    <lineage>
        <taxon>Eukaryota</taxon>
        <taxon>Fungi</taxon>
        <taxon>Dikarya</taxon>
        <taxon>Basidiomycota</taxon>
        <taxon>Agaricomycotina</taxon>
        <taxon>Agaricomycetes</taxon>
        <taxon>Agaricomycetidae</taxon>
        <taxon>Agaricales</taxon>
        <taxon>Agaricineae</taxon>
        <taxon>Psathyrellaceae</taxon>
        <taxon>Ephemerocybe</taxon>
    </lineage>
</organism>
<accession>A0A8H6HV50</accession>
<dbReference type="Proteomes" id="UP000521943">
    <property type="component" value="Unassembled WGS sequence"/>
</dbReference>
<name>A0A8H6HV50_9AGAR</name>
<dbReference type="AlphaFoldDB" id="A0A8H6HV50"/>
<evidence type="ECO:0000313" key="3">
    <source>
        <dbReference type="Proteomes" id="UP000521943"/>
    </source>
</evidence>
<reference evidence="2 3" key="1">
    <citation type="submission" date="2020-07" db="EMBL/GenBank/DDBJ databases">
        <title>Comparative genomics of pyrophilous fungi reveals a link between fire events and developmental genes.</title>
        <authorList>
            <consortium name="DOE Joint Genome Institute"/>
            <person name="Steindorff A.S."/>
            <person name="Carver A."/>
            <person name="Calhoun S."/>
            <person name="Stillman K."/>
            <person name="Liu H."/>
            <person name="Lipzen A."/>
            <person name="Pangilinan J."/>
            <person name="Labutti K."/>
            <person name="Bruns T.D."/>
            <person name="Grigoriev I.V."/>
        </authorList>
    </citation>
    <scope>NUCLEOTIDE SEQUENCE [LARGE SCALE GENOMIC DNA]</scope>
    <source>
        <strain evidence="2 3">CBS 144469</strain>
    </source>
</reference>
<feature type="region of interest" description="Disordered" evidence="1">
    <location>
        <begin position="1"/>
        <end position="25"/>
    </location>
</feature>
<gene>
    <name evidence="2" type="ORF">DFP72DRAFT_1128360</name>
</gene>